<evidence type="ECO:0000313" key="3">
    <source>
        <dbReference type="Proteomes" id="UP001293254"/>
    </source>
</evidence>
<keyword evidence="3" id="KW-1185">Reference proteome</keyword>
<reference evidence="2" key="1">
    <citation type="submission" date="2020-06" db="EMBL/GenBank/DDBJ databases">
        <authorList>
            <person name="Li T."/>
            <person name="Hu X."/>
            <person name="Zhang T."/>
            <person name="Song X."/>
            <person name="Zhang H."/>
            <person name="Dai N."/>
            <person name="Sheng W."/>
            <person name="Hou X."/>
            <person name="Wei L."/>
        </authorList>
    </citation>
    <scope>NUCLEOTIDE SEQUENCE</scope>
    <source>
        <strain evidence="2">3651</strain>
        <tissue evidence="2">Leaf</tissue>
    </source>
</reference>
<feature type="domain" description="Reverse transcriptase zinc-binding" evidence="1">
    <location>
        <begin position="229"/>
        <end position="299"/>
    </location>
</feature>
<dbReference type="Pfam" id="PF13966">
    <property type="entry name" value="zf-RVT"/>
    <property type="match status" value="1"/>
</dbReference>
<protein>
    <recommendedName>
        <fullName evidence="1">Reverse transcriptase zinc-binding domain-containing protein</fullName>
    </recommendedName>
</protein>
<dbReference type="EMBL" id="JACGWO010000002">
    <property type="protein sequence ID" value="KAK4434576.1"/>
    <property type="molecule type" value="Genomic_DNA"/>
</dbReference>
<gene>
    <name evidence="2" type="ORF">Salat_0620400</name>
</gene>
<dbReference type="InterPro" id="IPR026960">
    <property type="entry name" value="RVT-Znf"/>
</dbReference>
<dbReference type="Proteomes" id="UP001293254">
    <property type="component" value="Unassembled WGS sequence"/>
</dbReference>
<evidence type="ECO:0000259" key="1">
    <source>
        <dbReference type="Pfam" id="PF13966"/>
    </source>
</evidence>
<evidence type="ECO:0000313" key="2">
    <source>
        <dbReference type="EMBL" id="KAK4434576.1"/>
    </source>
</evidence>
<name>A0AAE1YQK4_9LAMI</name>
<accession>A0AAE1YQK4</accession>
<comment type="caution">
    <text evidence="2">The sequence shown here is derived from an EMBL/GenBank/DDBJ whole genome shotgun (WGS) entry which is preliminary data.</text>
</comment>
<dbReference type="AlphaFoldDB" id="A0AAE1YQK4"/>
<sequence length="324" mass="37882">MQLYPRFRVTNLEAIQSDHGPLLCNLEYSPICHNTNLQRPQWFEEMWFRSAECEQIISKYWNSFSYGNDRGDLGTTIEECRMGLLEWSKKTFGNIEKKIRKLKKALTALRKGRITKETKQEEAKIRYEPEELVRSGTRWRIGDGDGAQVRIWQDGWLPREFSFKVLSYPNLLSEEAKVRELIAPSGQEWNEDLIRRIFSQEEVALILSIPLGRSICYQLMWHRSKRGIFSVHSSYNLHRCLKIRTVASTSLTGAGENWNFLWKHDLPPKLKLFIWKACNNALPTVINLTKRRCLEEGRCPDVALRRRIPNTHCCPTTLQGFHGL</sequence>
<proteinExistence type="predicted"/>
<organism evidence="2 3">
    <name type="scientific">Sesamum alatum</name>
    <dbReference type="NCBI Taxonomy" id="300844"/>
    <lineage>
        <taxon>Eukaryota</taxon>
        <taxon>Viridiplantae</taxon>
        <taxon>Streptophyta</taxon>
        <taxon>Embryophyta</taxon>
        <taxon>Tracheophyta</taxon>
        <taxon>Spermatophyta</taxon>
        <taxon>Magnoliopsida</taxon>
        <taxon>eudicotyledons</taxon>
        <taxon>Gunneridae</taxon>
        <taxon>Pentapetalae</taxon>
        <taxon>asterids</taxon>
        <taxon>lamiids</taxon>
        <taxon>Lamiales</taxon>
        <taxon>Pedaliaceae</taxon>
        <taxon>Sesamum</taxon>
    </lineage>
</organism>
<reference evidence="2" key="2">
    <citation type="journal article" date="2024" name="Plant">
        <title>Genomic evolution and insights into agronomic trait innovations of Sesamum species.</title>
        <authorList>
            <person name="Miao H."/>
            <person name="Wang L."/>
            <person name="Qu L."/>
            <person name="Liu H."/>
            <person name="Sun Y."/>
            <person name="Le M."/>
            <person name="Wang Q."/>
            <person name="Wei S."/>
            <person name="Zheng Y."/>
            <person name="Lin W."/>
            <person name="Duan Y."/>
            <person name="Cao H."/>
            <person name="Xiong S."/>
            <person name="Wang X."/>
            <person name="Wei L."/>
            <person name="Li C."/>
            <person name="Ma Q."/>
            <person name="Ju M."/>
            <person name="Zhao R."/>
            <person name="Li G."/>
            <person name="Mu C."/>
            <person name="Tian Q."/>
            <person name="Mei H."/>
            <person name="Zhang T."/>
            <person name="Gao T."/>
            <person name="Zhang H."/>
        </authorList>
    </citation>
    <scope>NUCLEOTIDE SEQUENCE</scope>
    <source>
        <strain evidence="2">3651</strain>
    </source>
</reference>